<feature type="transmembrane region" description="Helical" evidence="6">
    <location>
        <begin position="14"/>
        <end position="32"/>
    </location>
</feature>
<evidence type="ECO:0000256" key="6">
    <source>
        <dbReference type="SAM" id="Phobius"/>
    </source>
</evidence>
<proteinExistence type="inferred from homology"/>
<evidence type="ECO:0000256" key="5">
    <source>
        <dbReference type="ARBA" id="ARBA00023136"/>
    </source>
</evidence>
<comment type="subcellular location">
    <subcellularLocation>
        <location evidence="1">Membrane</location>
        <topology evidence="1">Multi-pass membrane protein</topology>
    </subcellularLocation>
</comment>
<protein>
    <submittedName>
        <fullName evidence="7">TspO/MBR family protein</fullName>
    </submittedName>
</protein>
<dbReference type="InterPro" id="IPR004307">
    <property type="entry name" value="TspO_MBR"/>
</dbReference>
<evidence type="ECO:0000313" key="8">
    <source>
        <dbReference type="Proteomes" id="UP001246244"/>
    </source>
</evidence>
<sequence length="67" mass="8056">MLCDPFFFGQKSPYYAFVEIILLWVVVFLTILKFRKILKIASDLLLPYIIWVSFAMLLNYYIWILNS</sequence>
<dbReference type="EMBL" id="JAVKPK010000019">
    <property type="protein sequence ID" value="MDR7665396.1"/>
    <property type="molecule type" value="Genomic_DNA"/>
</dbReference>
<dbReference type="CDD" id="cd15904">
    <property type="entry name" value="TSPO_MBR"/>
    <property type="match status" value="1"/>
</dbReference>
<comment type="similarity">
    <text evidence="2">Belongs to the TspO/BZRP family.</text>
</comment>
<dbReference type="Gene3D" id="1.20.1260.100">
    <property type="entry name" value="TspO/MBR protein"/>
    <property type="match status" value="1"/>
</dbReference>
<keyword evidence="3 6" id="KW-0812">Transmembrane</keyword>
<reference evidence="8" key="1">
    <citation type="submission" date="2023-07" db="EMBL/GenBank/DDBJ databases">
        <title>Whole-genome sequencing of a new Methanosarcina sp. Z-7115.</title>
        <authorList>
            <person name="Zhilina T.N."/>
            <person name="Merkel A.Y."/>
        </authorList>
    </citation>
    <scope>NUCLEOTIDE SEQUENCE [LARGE SCALE GENOMIC DNA]</scope>
    <source>
        <strain evidence="8">Z-7115</strain>
    </source>
</reference>
<name>A0ABU2D0D4_9EURY</name>
<accession>A0ABU2D0D4</accession>
<gene>
    <name evidence="7" type="ORF">RG963_06280</name>
</gene>
<organism evidence="7 8">
    <name type="scientific">Methanosarcina baikalica</name>
    <dbReference type="NCBI Taxonomy" id="3073890"/>
    <lineage>
        <taxon>Archaea</taxon>
        <taxon>Methanobacteriati</taxon>
        <taxon>Methanobacteriota</taxon>
        <taxon>Stenosarchaea group</taxon>
        <taxon>Methanomicrobia</taxon>
        <taxon>Methanosarcinales</taxon>
        <taxon>Methanosarcinaceae</taxon>
        <taxon>Methanosarcina</taxon>
    </lineage>
</organism>
<dbReference type="Proteomes" id="UP001246244">
    <property type="component" value="Unassembled WGS sequence"/>
</dbReference>
<dbReference type="Pfam" id="PF03073">
    <property type="entry name" value="TspO_MBR"/>
    <property type="match status" value="1"/>
</dbReference>
<dbReference type="PANTHER" id="PTHR10057:SF0">
    <property type="entry name" value="TRANSLOCATOR PROTEIN"/>
    <property type="match status" value="1"/>
</dbReference>
<evidence type="ECO:0000256" key="4">
    <source>
        <dbReference type="ARBA" id="ARBA00022989"/>
    </source>
</evidence>
<evidence type="ECO:0000313" key="7">
    <source>
        <dbReference type="EMBL" id="MDR7665396.1"/>
    </source>
</evidence>
<feature type="transmembrane region" description="Helical" evidence="6">
    <location>
        <begin position="44"/>
        <end position="64"/>
    </location>
</feature>
<keyword evidence="8" id="KW-1185">Reference proteome</keyword>
<evidence type="ECO:0000256" key="3">
    <source>
        <dbReference type="ARBA" id="ARBA00022692"/>
    </source>
</evidence>
<dbReference type="RefSeq" id="WP_310575423.1">
    <property type="nucleotide sequence ID" value="NZ_JAVKPK010000019.1"/>
</dbReference>
<dbReference type="PANTHER" id="PTHR10057">
    <property type="entry name" value="PERIPHERAL-TYPE BENZODIAZEPINE RECEPTOR"/>
    <property type="match status" value="1"/>
</dbReference>
<keyword evidence="5 6" id="KW-0472">Membrane</keyword>
<evidence type="ECO:0000256" key="2">
    <source>
        <dbReference type="ARBA" id="ARBA00007524"/>
    </source>
</evidence>
<evidence type="ECO:0000256" key="1">
    <source>
        <dbReference type="ARBA" id="ARBA00004141"/>
    </source>
</evidence>
<comment type="caution">
    <text evidence="7">The sequence shown here is derived from an EMBL/GenBank/DDBJ whole genome shotgun (WGS) entry which is preliminary data.</text>
</comment>
<dbReference type="InterPro" id="IPR038330">
    <property type="entry name" value="TspO/MBR-related_sf"/>
</dbReference>
<keyword evidence="4 6" id="KW-1133">Transmembrane helix</keyword>